<evidence type="ECO:0000259" key="3">
    <source>
        <dbReference type="PROSITE" id="PS50943"/>
    </source>
</evidence>
<dbReference type="Pfam" id="PF13413">
    <property type="entry name" value="HTH_25"/>
    <property type="match status" value="1"/>
</dbReference>
<evidence type="ECO:0000313" key="4">
    <source>
        <dbReference type="EMBL" id="EKB32042.1"/>
    </source>
</evidence>
<dbReference type="Gene3D" id="1.10.260.40">
    <property type="entry name" value="lambda repressor-like DNA-binding domains"/>
    <property type="match status" value="1"/>
</dbReference>
<dbReference type="PROSITE" id="PS50943">
    <property type="entry name" value="HTH_CROC1"/>
    <property type="match status" value="1"/>
</dbReference>
<dbReference type="OrthoDB" id="422634at2"/>
<protein>
    <recommendedName>
        <fullName evidence="3">HTH cro/C1-type domain-containing protein</fullName>
    </recommendedName>
</protein>
<keyword evidence="2" id="KW-0472">Membrane</keyword>
<keyword evidence="1" id="KW-0175">Coiled coil</keyword>
<feature type="transmembrane region" description="Helical" evidence="2">
    <location>
        <begin position="123"/>
        <end position="141"/>
    </location>
</feature>
<evidence type="ECO:0000256" key="2">
    <source>
        <dbReference type="SAM" id="Phobius"/>
    </source>
</evidence>
<dbReference type="HOGENOM" id="CLU_047530_3_0_4"/>
<keyword evidence="2" id="KW-0812">Transmembrane</keyword>
<dbReference type="eggNOG" id="COG1426">
    <property type="taxonomic scope" value="Bacteria"/>
</dbReference>
<dbReference type="PATRIC" id="fig|742823.3.peg.332"/>
<dbReference type="RefSeq" id="WP_005433489.1">
    <property type="nucleotide sequence ID" value="NZ_JH815513.1"/>
</dbReference>
<dbReference type="SMART" id="SM00530">
    <property type="entry name" value="HTH_XRE"/>
    <property type="match status" value="1"/>
</dbReference>
<dbReference type="EMBL" id="ADMG01000010">
    <property type="protein sequence ID" value="EKB32042.1"/>
    <property type="molecule type" value="Genomic_DNA"/>
</dbReference>
<dbReference type="Proteomes" id="UP000005835">
    <property type="component" value="Unassembled WGS sequence"/>
</dbReference>
<accession>K1JWG8</accession>
<comment type="caution">
    <text evidence="4">The sequence shown here is derived from an EMBL/GenBank/DDBJ whole genome shotgun (WGS) entry which is preliminary data.</text>
</comment>
<dbReference type="CDD" id="cd00093">
    <property type="entry name" value="HTH_XRE"/>
    <property type="match status" value="1"/>
</dbReference>
<dbReference type="InterPro" id="IPR050400">
    <property type="entry name" value="Bact_Cytoskel_RodZ"/>
</dbReference>
<dbReference type="STRING" id="742823.HMPREF9465_00336"/>
<dbReference type="AlphaFoldDB" id="K1JWG8"/>
<evidence type="ECO:0000256" key="1">
    <source>
        <dbReference type="SAM" id="Coils"/>
    </source>
</evidence>
<dbReference type="PANTHER" id="PTHR34475:SF1">
    <property type="entry name" value="CYTOSKELETON PROTEIN RODZ"/>
    <property type="match status" value="1"/>
</dbReference>
<proteinExistence type="predicted"/>
<dbReference type="InterPro" id="IPR001387">
    <property type="entry name" value="Cro/C1-type_HTH"/>
</dbReference>
<dbReference type="PANTHER" id="PTHR34475">
    <property type="match status" value="1"/>
</dbReference>
<sequence>MAQETSDMNEPVLHPAPAEGFGAALKRAREAQGISIGDMAARSRLSVQQVRALESERTAELPEPVYVRAFIRGVASVLGLEPDPLVADYTARYGAASVGVLPDHDPAKETVVRASGRRTGLKAAVVAIAAVLVCAAGWYAWSSMSDGAETQPAAETPVVDALESVEAAPAPEQAAADQTAQEKTAAEQAAAEKAAAEKAAAEKAAAEKAAAEKAAAEKARAQSQAAATGERRVTLSTSGACWVQILLPNGRSFFAKEMAEGGSETLNVPVGARVTVGNASVMTLTVDGRPYELTKSTRNGICRFVVK</sequence>
<name>K1JWG8_9BURK</name>
<reference evidence="4 5" key="1">
    <citation type="submission" date="2012-05" db="EMBL/GenBank/DDBJ databases">
        <title>The Genome Sequence of Sutterella wadsworthensis 2_1_59BFAA.</title>
        <authorList>
            <consortium name="The Broad Institute Genome Sequencing Platform"/>
            <person name="Earl A."/>
            <person name="Ward D."/>
            <person name="Feldgarden M."/>
            <person name="Gevers D."/>
            <person name="Daigneault M."/>
            <person name="Strauss J."/>
            <person name="Allen-Vercoe E."/>
            <person name="Walker B."/>
            <person name="Young S.K."/>
            <person name="Zeng Q."/>
            <person name="Gargeya S."/>
            <person name="Fitzgerald M."/>
            <person name="Haas B."/>
            <person name="Abouelleil A."/>
            <person name="Alvarado L."/>
            <person name="Arachchi H.M."/>
            <person name="Berlin A.M."/>
            <person name="Chapman S.B."/>
            <person name="Goldberg J."/>
            <person name="Griggs A."/>
            <person name="Gujja S."/>
            <person name="Hansen M."/>
            <person name="Howarth C."/>
            <person name="Imamovic A."/>
            <person name="Larimer J."/>
            <person name="McCowen C."/>
            <person name="Montmayeur A."/>
            <person name="Murphy C."/>
            <person name="Neiman D."/>
            <person name="Pearson M."/>
            <person name="Priest M."/>
            <person name="Roberts A."/>
            <person name="Saif S."/>
            <person name="Shea T."/>
            <person name="Sisk P."/>
            <person name="Sykes S."/>
            <person name="Wortman J."/>
            <person name="Nusbaum C."/>
            <person name="Birren B."/>
        </authorList>
    </citation>
    <scope>NUCLEOTIDE SEQUENCE [LARGE SCALE GENOMIC DNA]</scope>
    <source>
        <strain evidence="4 5">2_1_59BFAA</strain>
    </source>
</reference>
<organism evidence="4 5">
    <name type="scientific">Sutterella wadsworthensis 2_1_59BFAA</name>
    <dbReference type="NCBI Taxonomy" id="742823"/>
    <lineage>
        <taxon>Bacteria</taxon>
        <taxon>Pseudomonadati</taxon>
        <taxon>Pseudomonadota</taxon>
        <taxon>Betaproteobacteria</taxon>
        <taxon>Burkholderiales</taxon>
        <taxon>Sutterellaceae</taxon>
        <taxon>Sutterella</taxon>
    </lineage>
</organism>
<dbReference type="InterPro" id="IPR025194">
    <property type="entry name" value="RodZ-like_C"/>
</dbReference>
<keyword evidence="2" id="KW-1133">Transmembrane helix</keyword>
<dbReference type="InterPro" id="IPR010982">
    <property type="entry name" value="Lambda_DNA-bd_dom_sf"/>
</dbReference>
<feature type="coiled-coil region" evidence="1">
    <location>
        <begin position="186"/>
        <end position="226"/>
    </location>
</feature>
<dbReference type="GO" id="GO:0003677">
    <property type="term" value="F:DNA binding"/>
    <property type="evidence" value="ECO:0007669"/>
    <property type="project" value="InterPro"/>
</dbReference>
<keyword evidence="5" id="KW-1185">Reference proteome</keyword>
<dbReference type="SUPFAM" id="SSF47413">
    <property type="entry name" value="lambda repressor-like DNA-binding domains"/>
    <property type="match status" value="1"/>
</dbReference>
<feature type="domain" description="HTH cro/C1-type" evidence="3">
    <location>
        <begin position="25"/>
        <end position="58"/>
    </location>
</feature>
<gene>
    <name evidence="4" type="ORF">HMPREF9465_00336</name>
</gene>
<evidence type="ECO:0000313" key="5">
    <source>
        <dbReference type="Proteomes" id="UP000005835"/>
    </source>
</evidence>
<dbReference type="Pfam" id="PF13464">
    <property type="entry name" value="RodZ_C"/>
    <property type="match status" value="1"/>
</dbReference>